<dbReference type="Proteomes" id="UP000048926">
    <property type="component" value="Unassembled WGS sequence"/>
</dbReference>
<dbReference type="OrthoDB" id="6058064at2"/>
<gene>
    <name evidence="1" type="ORF">LAL4801_04134</name>
</gene>
<dbReference type="AlphaFoldDB" id="A0A0M6Y8E3"/>
<evidence type="ECO:0000313" key="1">
    <source>
        <dbReference type="EMBL" id="CTQ45679.1"/>
    </source>
</evidence>
<proteinExistence type="predicted"/>
<dbReference type="EMBL" id="CXST01000002">
    <property type="protein sequence ID" value="CTQ45679.1"/>
    <property type="molecule type" value="Genomic_DNA"/>
</dbReference>
<accession>A0A0M6Y8E3</accession>
<evidence type="ECO:0000313" key="2">
    <source>
        <dbReference type="Proteomes" id="UP000048926"/>
    </source>
</evidence>
<protein>
    <submittedName>
        <fullName evidence="1">Uncharacterized protein</fullName>
    </submittedName>
</protein>
<dbReference type="RefSeq" id="WP_055658831.1">
    <property type="nucleotide sequence ID" value="NZ_CXST01000002.1"/>
</dbReference>
<sequence>MNINEIATMSPEALSQIPALELKKLSASVSAQEKGLKATKSKLGEALSIRYGEKVKTLRELQGQKTGTVSGVFDELPIKAEIGKKVSWDSEKLGGILPHFSQEERDALEIKVEIKIPEKAYEEAPSQIKTALDAARTVTFSDEKISLK</sequence>
<reference evidence="2" key="1">
    <citation type="submission" date="2015-07" db="EMBL/GenBank/DDBJ databases">
        <authorList>
            <person name="Rodrigo-Torres Lidia"/>
            <person name="Arahal R.David."/>
        </authorList>
    </citation>
    <scope>NUCLEOTIDE SEQUENCE [LARGE SCALE GENOMIC DNA]</scope>
    <source>
        <strain evidence="2">CECT 4801</strain>
    </source>
</reference>
<organism evidence="1 2">
    <name type="scientific">Roseibium aggregatum</name>
    <dbReference type="NCBI Taxonomy" id="187304"/>
    <lineage>
        <taxon>Bacteria</taxon>
        <taxon>Pseudomonadati</taxon>
        <taxon>Pseudomonadota</taxon>
        <taxon>Alphaproteobacteria</taxon>
        <taxon>Hyphomicrobiales</taxon>
        <taxon>Stappiaceae</taxon>
        <taxon>Roseibium</taxon>
    </lineage>
</organism>
<keyword evidence="2" id="KW-1185">Reference proteome</keyword>
<name>A0A0M6Y8E3_9HYPH</name>